<keyword evidence="9" id="KW-0675">Receptor</keyword>
<proteinExistence type="inferred from homology"/>
<dbReference type="EMBL" id="JAWQEG010004420">
    <property type="protein sequence ID" value="KAK3861723.1"/>
    <property type="molecule type" value="Genomic_DNA"/>
</dbReference>
<keyword evidence="5" id="KW-0732">Signal</keyword>
<dbReference type="PANTHER" id="PTHR24365:SF541">
    <property type="entry name" value="PROTEIN TOLL-RELATED"/>
    <property type="match status" value="1"/>
</dbReference>
<dbReference type="GO" id="GO:0002224">
    <property type="term" value="P:toll-like receptor signaling pathway"/>
    <property type="evidence" value="ECO:0007669"/>
    <property type="project" value="InterPro"/>
</dbReference>
<feature type="transmembrane region" description="Helical" evidence="13">
    <location>
        <begin position="665"/>
        <end position="689"/>
    </location>
</feature>
<evidence type="ECO:0000256" key="6">
    <source>
        <dbReference type="ARBA" id="ARBA00022737"/>
    </source>
</evidence>
<dbReference type="InterPro" id="IPR003591">
    <property type="entry name" value="Leu-rich_rpt_typical-subtyp"/>
</dbReference>
<comment type="subcellular location">
    <subcellularLocation>
        <location evidence="1">Membrane</location>
        <topology evidence="1">Single-pass type I membrane protein</topology>
    </subcellularLocation>
</comment>
<evidence type="ECO:0000256" key="13">
    <source>
        <dbReference type="SAM" id="Phobius"/>
    </source>
</evidence>
<dbReference type="Pfam" id="PF00560">
    <property type="entry name" value="LRR_1"/>
    <property type="match status" value="2"/>
</dbReference>
<dbReference type="GO" id="GO:0005886">
    <property type="term" value="C:plasma membrane"/>
    <property type="evidence" value="ECO:0007669"/>
    <property type="project" value="TreeGrafter"/>
</dbReference>
<keyword evidence="6" id="KW-0677">Repeat</keyword>
<dbReference type="SMART" id="SM00369">
    <property type="entry name" value="LRR_TYP"/>
    <property type="match status" value="9"/>
</dbReference>
<dbReference type="Pfam" id="PF01582">
    <property type="entry name" value="TIR"/>
    <property type="match status" value="1"/>
</dbReference>
<dbReference type="GO" id="GO:0006955">
    <property type="term" value="P:immune response"/>
    <property type="evidence" value="ECO:0007669"/>
    <property type="project" value="InterPro"/>
</dbReference>
<evidence type="ECO:0000259" key="14">
    <source>
        <dbReference type="PROSITE" id="PS50104"/>
    </source>
</evidence>
<dbReference type="PRINTS" id="PR01537">
    <property type="entry name" value="INTRLKN1R1F"/>
</dbReference>
<keyword evidence="8 13" id="KW-0472">Membrane</keyword>
<dbReference type="SMART" id="SM00255">
    <property type="entry name" value="TIR"/>
    <property type="match status" value="1"/>
</dbReference>
<sequence>MIFIKNTQCNLKRWADEGAITRRETDDHSPGLSWRWQWFDAVNEVPVTLTCSHGCAMVDTPHMYGFTSIRYVYFLFCPLLDQPFSEVLEEIGVDASEVITISFKNADQRTGLTLRPDHLEGLPALLNLEFDRNSFTKIPTNLLEATPSLQFFSFTENTLPEIPETWFDTTPNLTTLNLRNNGITSLPENLLADLPYLTSLSLYNNELSEIQPQLLQKVSNLSFLVLAYNKITHLPSSSFAHLTNLTRLDLTSNNIKELPEDLLYNCPNLTTFIITQNQLTSLPSFLFKRNTKLTEEHFPLSSQTNLVDLRLGDNQITSVPSALTVLFPDMARLDLSHNNIDYVDQSDLSFTSESIALSLQNNKIKTLALGDPEAAQSGKKVELRLSGNPLVCDCHLYHLAKLMQKQRKVFTALSAMSSFDHNRLHRNSIHTTGNDDLSVYDAQSVTCIQVYGNNEIKVLDVDASALTCPALNCVAPCTCFTRPSDRMFIFDCSHRGLQKPPHLALFTAQQITTNSSLTFINVPNNVTILQPSTTENSVSYLQPTTTDNPTRLLLKYKTLVNLTDNDISFVNESFFPASLKVLDMRRNQLTSLPVSFLSFLNTTNATLSLGGNPWECNCALLPLFSFLRDPARNVTDAPNMVCRDLEMSLVKVLEENLCPVIQQPMVIVTIASTTVFLFLFFILGTVSVYRYQQDIKVWLFTHRLCLWAVAEEEQDANKKYDAFISYSNKDEEFVNSVLVPGLESGDPKYRVCLHYRDWTPGEYIQNQIDQSIEASRRTIVVLSNNFIENVWGQIEFKTAHSKALKDKTNRIIIIVFGEIPPESQMDEELKLYLSTRTYLQWRDPKFWEKLRYAMPHPQQFVHRKHRPQQKTDKLELQGNSIQTV</sequence>
<dbReference type="PROSITE" id="PS50104">
    <property type="entry name" value="TIR"/>
    <property type="match status" value="1"/>
</dbReference>
<dbReference type="InterPro" id="IPR032675">
    <property type="entry name" value="LRR_dom_sf"/>
</dbReference>
<feature type="disulfide bond" evidence="11">
    <location>
        <begin position="447"/>
        <end position="477"/>
    </location>
</feature>
<evidence type="ECO:0000256" key="5">
    <source>
        <dbReference type="ARBA" id="ARBA00022729"/>
    </source>
</evidence>
<feature type="domain" description="TIR" evidence="14">
    <location>
        <begin position="718"/>
        <end position="854"/>
    </location>
</feature>
<feature type="region of interest" description="Disordered" evidence="12">
    <location>
        <begin position="859"/>
        <end position="884"/>
    </location>
</feature>
<keyword evidence="10" id="KW-0325">Glycoprotein</keyword>
<dbReference type="PANTHER" id="PTHR24365">
    <property type="entry name" value="TOLL-LIKE RECEPTOR"/>
    <property type="match status" value="1"/>
</dbReference>
<keyword evidence="11" id="KW-1015">Disulfide bond</keyword>
<comment type="similarity">
    <text evidence="2">Belongs to the Toll-like receptor family.</text>
</comment>
<evidence type="ECO:0000313" key="16">
    <source>
        <dbReference type="Proteomes" id="UP001286313"/>
    </source>
</evidence>
<keyword evidence="16" id="KW-1185">Reference proteome</keyword>
<dbReference type="PROSITE" id="PS51450">
    <property type="entry name" value="LRR"/>
    <property type="match status" value="3"/>
</dbReference>
<dbReference type="InterPro" id="IPR000157">
    <property type="entry name" value="TIR_dom"/>
</dbReference>
<dbReference type="AlphaFoldDB" id="A0AAE1EUZ4"/>
<keyword evidence="3" id="KW-0433">Leucine-rich repeat</keyword>
<protein>
    <recommendedName>
        <fullName evidence="14">TIR domain-containing protein</fullName>
    </recommendedName>
</protein>
<dbReference type="PIRSF" id="PIRSF037595">
    <property type="entry name" value="Toll-like_receptor"/>
    <property type="match status" value="1"/>
</dbReference>
<evidence type="ECO:0000256" key="1">
    <source>
        <dbReference type="ARBA" id="ARBA00004479"/>
    </source>
</evidence>
<keyword evidence="7 13" id="KW-1133">Transmembrane helix</keyword>
<comment type="caution">
    <text evidence="15">The sequence shown here is derived from an EMBL/GenBank/DDBJ whole genome shotgun (WGS) entry which is preliminary data.</text>
</comment>
<evidence type="ECO:0000256" key="3">
    <source>
        <dbReference type="ARBA" id="ARBA00022614"/>
    </source>
</evidence>
<evidence type="ECO:0000256" key="4">
    <source>
        <dbReference type="ARBA" id="ARBA00022692"/>
    </source>
</evidence>
<evidence type="ECO:0000256" key="11">
    <source>
        <dbReference type="PIRSR" id="PIRSR037595-2"/>
    </source>
</evidence>
<evidence type="ECO:0000256" key="2">
    <source>
        <dbReference type="ARBA" id="ARBA00009634"/>
    </source>
</evidence>
<dbReference type="Proteomes" id="UP001286313">
    <property type="component" value="Unassembled WGS sequence"/>
</dbReference>
<name>A0AAE1EUZ4_PETCI</name>
<organism evidence="15 16">
    <name type="scientific">Petrolisthes cinctipes</name>
    <name type="common">Flat porcelain crab</name>
    <dbReference type="NCBI Taxonomy" id="88211"/>
    <lineage>
        <taxon>Eukaryota</taxon>
        <taxon>Metazoa</taxon>
        <taxon>Ecdysozoa</taxon>
        <taxon>Arthropoda</taxon>
        <taxon>Crustacea</taxon>
        <taxon>Multicrustacea</taxon>
        <taxon>Malacostraca</taxon>
        <taxon>Eumalacostraca</taxon>
        <taxon>Eucarida</taxon>
        <taxon>Decapoda</taxon>
        <taxon>Pleocyemata</taxon>
        <taxon>Anomura</taxon>
        <taxon>Galatheoidea</taxon>
        <taxon>Porcellanidae</taxon>
        <taxon>Petrolisthes</taxon>
    </lineage>
</organism>
<gene>
    <name evidence="15" type="ORF">Pcinc_032339</name>
</gene>
<evidence type="ECO:0000256" key="8">
    <source>
        <dbReference type="ARBA" id="ARBA00023136"/>
    </source>
</evidence>
<keyword evidence="4 13" id="KW-0812">Transmembrane</keyword>
<dbReference type="SMART" id="SM00364">
    <property type="entry name" value="LRR_BAC"/>
    <property type="match status" value="7"/>
</dbReference>
<dbReference type="GO" id="GO:0004888">
    <property type="term" value="F:transmembrane signaling receptor activity"/>
    <property type="evidence" value="ECO:0007669"/>
    <property type="project" value="InterPro"/>
</dbReference>
<reference evidence="15" key="1">
    <citation type="submission" date="2023-10" db="EMBL/GenBank/DDBJ databases">
        <title>Genome assemblies of two species of porcelain crab, Petrolisthes cinctipes and Petrolisthes manimaculis (Anomura: Porcellanidae).</title>
        <authorList>
            <person name="Angst P."/>
        </authorList>
    </citation>
    <scope>NUCLEOTIDE SEQUENCE</scope>
    <source>
        <strain evidence="15">PB745_01</strain>
        <tissue evidence="15">Gill</tissue>
    </source>
</reference>
<dbReference type="Gene3D" id="3.40.50.10140">
    <property type="entry name" value="Toll/interleukin-1 receptor homology (TIR) domain"/>
    <property type="match status" value="1"/>
</dbReference>
<dbReference type="Pfam" id="PF13855">
    <property type="entry name" value="LRR_8"/>
    <property type="match status" value="1"/>
</dbReference>
<dbReference type="InterPro" id="IPR035897">
    <property type="entry name" value="Toll_tir_struct_dom_sf"/>
</dbReference>
<dbReference type="FunFam" id="3.40.50.10140:FF:000021">
    <property type="entry name" value="Toll receptor 13"/>
    <property type="match status" value="1"/>
</dbReference>
<dbReference type="SUPFAM" id="SSF52058">
    <property type="entry name" value="L domain-like"/>
    <property type="match status" value="2"/>
</dbReference>
<evidence type="ECO:0000256" key="9">
    <source>
        <dbReference type="ARBA" id="ARBA00023170"/>
    </source>
</evidence>
<evidence type="ECO:0000256" key="7">
    <source>
        <dbReference type="ARBA" id="ARBA00022989"/>
    </source>
</evidence>
<accession>A0AAE1EUZ4</accession>
<dbReference type="Gene3D" id="3.80.10.10">
    <property type="entry name" value="Ribonuclease Inhibitor"/>
    <property type="match status" value="2"/>
</dbReference>
<dbReference type="SUPFAM" id="SSF52200">
    <property type="entry name" value="Toll/Interleukin receptor TIR domain"/>
    <property type="match status" value="1"/>
</dbReference>
<dbReference type="InterPro" id="IPR017241">
    <property type="entry name" value="Toll-like_receptor"/>
</dbReference>
<evidence type="ECO:0000256" key="12">
    <source>
        <dbReference type="SAM" id="MobiDB-lite"/>
    </source>
</evidence>
<evidence type="ECO:0000256" key="10">
    <source>
        <dbReference type="ARBA" id="ARBA00023180"/>
    </source>
</evidence>
<evidence type="ECO:0000313" key="15">
    <source>
        <dbReference type="EMBL" id="KAK3861723.1"/>
    </source>
</evidence>
<dbReference type="InterPro" id="IPR001611">
    <property type="entry name" value="Leu-rich_rpt"/>
</dbReference>